<evidence type="ECO:0000259" key="4">
    <source>
        <dbReference type="Pfam" id="PF00582"/>
    </source>
</evidence>
<reference evidence="7" key="1">
    <citation type="submission" date="2015-10" db="EMBL/GenBank/DDBJ databases">
        <authorList>
            <person name="Luecker S."/>
            <person name="Luecker S."/>
        </authorList>
    </citation>
    <scope>NUCLEOTIDE SEQUENCE [LARGE SCALE GENOMIC DNA]</scope>
</reference>
<dbReference type="Gene3D" id="3.40.50.620">
    <property type="entry name" value="HUPs"/>
    <property type="match status" value="1"/>
</dbReference>
<evidence type="ECO:0000259" key="5">
    <source>
        <dbReference type="Pfam" id="PF03109"/>
    </source>
</evidence>
<dbReference type="PANTHER" id="PTHR10566">
    <property type="entry name" value="CHAPERONE-ACTIVITY OF BC1 COMPLEX CABC1 -RELATED"/>
    <property type="match status" value="1"/>
</dbReference>
<name>A0A0S4LJU7_9BACT</name>
<evidence type="ECO:0000313" key="6">
    <source>
        <dbReference type="EMBL" id="CUS35394.1"/>
    </source>
</evidence>
<sequence>MENQPQNSAIRRVMVGTDRSKTADQAVLWAAQFAERYGAELFVVQVILPQHPSTTEFGAAEHTRAAVANDELGNFVRQIAGERGHSVAVIDRDPASAILHAAEQEAIDVLVVGNSGMAGRKEFLLGNVPNRISHNSRCTVIIVNTRSAAAGPGAEFLHASKPSVESSVSPPHLGARAAHIATVMAKHGLKELFGRPEISNASIRRQQAQRLRAALEELGPTFSKLGQVLSTRPDLLPPEYIEELAMLQNHVPPMPESEVVQVAEQELRVPWEDVFESIDSKPLAAGTIAQVHRATLETGDRVVIKVQRPTARAEIEQDLGLLEIFAQKVGQRPALNQVINMEAVFQHLSTSLHRELDFHQEIGNIDRMRTVLADYDHLAVPSVHHKLSTSRLLVMEEIQGVPIAQAPESPERIEAARQLLESYYKQIMVDGFFHADPHPGNLMWWNDRIYILDFGMVGAVDANVREHLLLLLMALWKEDVDFLSDVTLMMTGSLDRSDLDIPLFKREIGEIMAKYRKAALVEMQIGPLLQEMSAIGFRHGVPLPASLTLAAKALAQVQLATANLDPKLDPYEVAGKFLMRVTVKRMGAALDPKTLLYQSQKLKVRAERVVEAIEHLIGARPGQKLVVNFRANSLEEIVRRTGRRLTLGLTAAASILASGFTATSATAAEWIPVTFGVVAGLLIVGLFLDLIWER</sequence>
<comment type="similarity">
    <text evidence="1">Belongs to the universal stress protein A family.</text>
</comment>
<dbReference type="Pfam" id="PF00582">
    <property type="entry name" value="Usp"/>
    <property type="match status" value="1"/>
</dbReference>
<dbReference type="InterPro" id="IPR014729">
    <property type="entry name" value="Rossmann-like_a/b/a_fold"/>
</dbReference>
<evidence type="ECO:0000313" key="7">
    <source>
        <dbReference type="Proteomes" id="UP000198736"/>
    </source>
</evidence>
<dbReference type="EMBL" id="CZPZ01000012">
    <property type="protein sequence ID" value="CUS35394.1"/>
    <property type="molecule type" value="Genomic_DNA"/>
</dbReference>
<comment type="similarity">
    <text evidence="2">Belongs to the protein kinase superfamily. ADCK protein kinase family.</text>
</comment>
<organism evidence="6 7">
    <name type="scientific">Candidatus Nitrospira nitrificans</name>
    <dbReference type="NCBI Taxonomy" id="1742973"/>
    <lineage>
        <taxon>Bacteria</taxon>
        <taxon>Pseudomonadati</taxon>
        <taxon>Nitrospirota</taxon>
        <taxon>Nitrospiria</taxon>
        <taxon>Nitrospirales</taxon>
        <taxon>Nitrospiraceae</taxon>
        <taxon>Nitrospira</taxon>
    </lineage>
</organism>
<gene>
    <name evidence="6" type="ORF">COMA2_20248</name>
</gene>
<dbReference type="Proteomes" id="UP000198736">
    <property type="component" value="Unassembled WGS sequence"/>
</dbReference>
<dbReference type="Pfam" id="PF03109">
    <property type="entry name" value="ABC1"/>
    <property type="match status" value="1"/>
</dbReference>
<proteinExistence type="inferred from homology"/>
<dbReference type="InterPro" id="IPR006016">
    <property type="entry name" value="UspA"/>
</dbReference>
<dbReference type="InterPro" id="IPR004147">
    <property type="entry name" value="ABC1_dom"/>
</dbReference>
<protein>
    <submittedName>
        <fullName evidence="6">Universal stress protein (Usp):ABC1 family</fullName>
    </submittedName>
</protein>
<evidence type="ECO:0000256" key="1">
    <source>
        <dbReference type="ARBA" id="ARBA00008791"/>
    </source>
</evidence>
<dbReference type="PRINTS" id="PR01438">
    <property type="entry name" value="UNVRSLSTRESS"/>
</dbReference>
<dbReference type="SUPFAM" id="SSF56112">
    <property type="entry name" value="Protein kinase-like (PK-like)"/>
    <property type="match status" value="1"/>
</dbReference>
<dbReference type="STRING" id="1742973.COMA2_20248"/>
<dbReference type="InterPro" id="IPR011009">
    <property type="entry name" value="Kinase-like_dom_sf"/>
</dbReference>
<dbReference type="CDD" id="cd00293">
    <property type="entry name" value="USP-like"/>
    <property type="match status" value="1"/>
</dbReference>
<dbReference type="AlphaFoldDB" id="A0A0S4LJU7"/>
<evidence type="ECO:0000256" key="3">
    <source>
        <dbReference type="SAM" id="Phobius"/>
    </source>
</evidence>
<keyword evidence="3" id="KW-1133">Transmembrane helix</keyword>
<keyword evidence="3" id="KW-0472">Membrane</keyword>
<feature type="domain" description="UspA" evidence="4">
    <location>
        <begin position="10"/>
        <end position="143"/>
    </location>
</feature>
<feature type="domain" description="ABC1 atypical kinase-like" evidence="5">
    <location>
        <begin position="247"/>
        <end position="481"/>
    </location>
</feature>
<keyword evidence="3" id="KW-0812">Transmembrane</keyword>
<feature type="transmembrane region" description="Helical" evidence="3">
    <location>
        <begin position="670"/>
        <end position="692"/>
    </location>
</feature>
<accession>A0A0S4LJU7</accession>
<dbReference type="PANTHER" id="PTHR10566:SF113">
    <property type="entry name" value="PROTEIN ACTIVITY OF BC1 COMPLEX KINASE 7, CHLOROPLASTIC"/>
    <property type="match status" value="1"/>
</dbReference>
<dbReference type="InterPro" id="IPR050154">
    <property type="entry name" value="UbiB_kinase"/>
</dbReference>
<dbReference type="InterPro" id="IPR006015">
    <property type="entry name" value="Universal_stress_UspA"/>
</dbReference>
<dbReference type="SUPFAM" id="SSF52402">
    <property type="entry name" value="Adenine nucleotide alpha hydrolases-like"/>
    <property type="match status" value="1"/>
</dbReference>
<dbReference type="CDD" id="cd05121">
    <property type="entry name" value="ABC1_ADCK3-like"/>
    <property type="match status" value="1"/>
</dbReference>
<dbReference type="OrthoDB" id="9795390at2"/>
<keyword evidence="7" id="KW-1185">Reference proteome</keyword>
<evidence type="ECO:0000256" key="2">
    <source>
        <dbReference type="ARBA" id="ARBA00009670"/>
    </source>
</evidence>